<protein>
    <submittedName>
        <fullName evidence="2">Uncharacterized protein</fullName>
    </submittedName>
</protein>
<name>A0ABV8A2D9_9DEIO</name>
<evidence type="ECO:0000313" key="2">
    <source>
        <dbReference type="EMBL" id="MFC3859594.1"/>
    </source>
</evidence>
<dbReference type="Proteomes" id="UP001595748">
    <property type="component" value="Unassembled WGS sequence"/>
</dbReference>
<sequence length="195" mass="21154">MFRTARTVLLASSLGGLACAQQSTLNAAEICAANPRVEAYGMLAWGEFEGASMPYDLTCPDFRLWTAGKRVMVKATDIKTALALFGEASMFLSYYADLFIHYDGQGKITADPVRGVPDAALDDIFRLKVTVTPRHGEPHLLLKNAMSYPLALPADQAFTIDLTMTDAASAFPIAWPHIEIDPVRGTVSAELGEQQ</sequence>
<evidence type="ECO:0000313" key="3">
    <source>
        <dbReference type="Proteomes" id="UP001595748"/>
    </source>
</evidence>
<feature type="chain" id="PRO_5045573457" evidence="1">
    <location>
        <begin position="21"/>
        <end position="195"/>
    </location>
</feature>
<dbReference type="RefSeq" id="WP_380075755.1">
    <property type="nucleotide sequence ID" value="NZ_JBHRZF010000021.1"/>
</dbReference>
<dbReference type="EMBL" id="JBHRZF010000021">
    <property type="protein sequence ID" value="MFC3859594.1"/>
    <property type="molecule type" value="Genomic_DNA"/>
</dbReference>
<organism evidence="2 3">
    <name type="scientific">Deinococcus antarcticus</name>
    <dbReference type="NCBI Taxonomy" id="1298767"/>
    <lineage>
        <taxon>Bacteria</taxon>
        <taxon>Thermotogati</taxon>
        <taxon>Deinococcota</taxon>
        <taxon>Deinococci</taxon>
        <taxon>Deinococcales</taxon>
        <taxon>Deinococcaceae</taxon>
        <taxon>Deinococcus</taxon>
    </lineage>
</organism>
<dbReference type="PROSITE" id="PS51257">
    <property type="entry name" value="PROKAR_LIPOPROTEIN"/>
    <property type="match status" value="1"/>
</dbReference>
<evidence type="ECO:0000256" key="1">
    <source>
        <dbReference type="SAM" id="SignalP"/>
    </source>
</evidence>
<keyword evidence="3" id="KW-1185">Reference proteome</keyword>
<accession>A0ABV8A2D9</accession>
<proteinExistence type="predicted"/>
<keyword evidence="1" id="KW-0732">Signal</keyword>
<reference evidence="3" key="1">
    <citation type="journal article" date="2019" name="Int. J. Syst. Evol. Microbiol.">
        <title>The Global Catalogue of Microorganisms (GCM) 10K type strain sequencing project: providing services to taxonomists for standard genome sequencing and annotation.</title>
        <authorList>
            <consortium name="The Broad Institute Genomics Platform"/>
            <consortium name="The Broad Institute Genome Sequencing Center for Infectious Disease"/>
            <person name="Wu L."/>
            <person name="Ma J."/>
        </authorList>
    </citation>
    <scope>NUCLEOTIDE SEQUENCE [LARGE SCALE GENOMIC DNA]</scope>
    <source>
        <strain evidence="3">CCTCC AB 2013263</strain>
    </source>
</reference>
<comment type="caution">
    <text evidence="2">The sequence shown here is derived from an EMBL/GenBank/DDBJ whole genome shotgun (WGS) entry which is preliminary data.</text>
</comment>
<gene>
    <name evidence="2" type="ORF">ACFOPQ_02270</name>
</gene>
<feature type="signal peptide" evidence="1">
    <location>
        <begin position="1"/>
        <end position="20"/>
    </location>
</feature>